<sequence>MRIPTNIVALSLPALGGSISIPQLEFPSLGKKSAASTTIAPIPSPEPIEIYRVPPPPATSNTSENGCTTTLNPHGTGCISITTSGNVMGSGSFLPDGVHVTAYVTFVGAPAAPDPATIYTGTQLIILKTDGNLFPNGDSWKCITCGVSAANSVGSTALTPYPQAFKDGSRVMVGTNIVDCGAHQLASEDCTPDEVHIYPIRWSNTANDSNTGAGGSIRELRLAPDQVHISFNAYIYSGTQLNEIGFTPRLKFNATGTDGTNPRYELTNVNLLFNPNNKGIIAANGNHAVNTSGISMGELRGWASQGEELTYIGYPVESCNIDAFAISLDTGAVRRLTEHPEYVDPIDFSPDGRWQIIMDTRGTGRQMFLAGLRTIPPIIDMLVTGAVSSVRNNGARRFFQPWLLDQYGDRGLYFGQQINSEGDGLPGSVNDPNWNSGADPRWSPDGTRIVYYQMLASSPACGGSIPLPCETSTEPYGQGIRIIVANLTSRTPIDPPSVPGIPDVIPWAIQYTPGMTIPSVQSLAAGSYVLQGRASGSAAVTITYDASGSYIQTINVTYYDLCDNGVNTVMGFESVSVTPYNATASLYNWYSNITSTGAHGSGTKVTTPGGFHLTIDYMTNLFYAEGNLTTTIDGVSYYQPLNFA</sequence>
<evidence type="ECO:0000313" key="1">
    <source>
        <dbReference type="EMBL" id="KAF2466650.1"/>
    </source>
</evidence>
<gene>
    <name evidence="1" type="ORF">BDR25DRAFT_377242</name>
</gene>
<reference evidence="1" key="1">
    <citation type="journal article" date="2020" name="Stud. Mycol.">
        <title>101 Dothideomycetes genomes: a test case for predicting lifestyles and emergence of pathogens.</title>
        <authorList>
            <person name="Haridas S."/>
            <person name="Albert R."/>
            <person name="Binder M."/>
            <person name="Bloem J."/>
            <person name="Labutti K."/>
            <person name="Salamov A."/>
            <person name="Andreopoulos B."/>
            <person name="Baker S."/>
            <person name="Barry K."/>
            <person name="Bills G."/>
            <person name="Bluhm B."/>
            <person name="Cannon C."/>
            <person name="Castanera R."/>
            <person name="Culley D."/>
            <person name="Daum C."/>
            <person name="Ezra D."/>
            <person name="Gonzalez J."/>
            <person name="Henrissat B."/>
            <person name="Kuo A."/>
            <person name="Liang C."/>
            <person name="Lipzen A."/>
            <person name="Lutzoni F."/>
            <person name="Magnuson J."/>
            <person name="Mondo S."/>
            <person name="Nolan M."/>
            <person name="Ohm R."/>
            <person name="Pangilinan J."/>
            <person name="Park H.-J."/>
            <person name="Ramirez L."/>
            <person name="Alfaro M."/>
            <person name="Sun H."/>
            <person name="Tritt A."/>
            <person name="Yoshinaga Y."/>
            <person name="Zwiers L.-H."/>
            <person name="Turgeon B."/>
            <person name="Goodwin S."/>
            <person name="Spatafora J."/>
            <person name="Crous P."/>
            <person name="Grigoriev I."/>
        </authorList>
    </citation>
    <scope>NUCLEOTIDE SEQUENCE</scope>
    <source>
        <strain evidence="1">ATCC 200398</strain>
    </source>
</reference>
<dbReference type="Proteomes" id="UP000799755">
    <property type="component" value="Unassembled WGS sequence"/>
</dbReference>
<comment type="caution">
    <text evidence="1">The sequence shown here is derived from an EMBL/GenBank/DDBJ whole genome shotgun (WGS) entry which is preliminary data.</text>
</comment>
<dbReference type="EMBL" id="MU003524">
    <property type="protein sequence ID" value="KAF2466650.1"/>
    <property type="molecule type" value="Genomic_DNA"/>
</dbReference>
<accession>A0ACB6QIC5</accession>
<protein>
    <submittedName>
        <fullName evidence="1">Uncharacterized protein</fullName>
    </submittedName>
</protein>
<name>A0ACB6QIC5_9PLEO</name>
<proteinExistence type="predicted"/>
<keyword evidence="2" id="KW-1185">Reference proteome</keyword>
<organism evidence="1 2">
    <name type="scientific">Lindgomyces ingoldianus</name>
    <dbReference type="NCBI Taxonomy" id="673940"/>
    <lineage>
        <taxon>Eukaryota</taxon>
        <taxon>Fungi</taxon>
        <taxon>Dikarya</taxon>
        <taxon>Ascomycota</taxon>
        <taxon>Pezizomycotina</taxon>
        <taxon>Dothideomycetes</taxon>
        <taxon>Pleosporomycetidae</taxon>
        <taxon>Pleosporales</taxon>
        <taxon>Lindgomycetaceae</taxon>
        <taxon>Lindgomyces</taxon>
    </lineage>
</organism>
<evidence type="ECO:0000313" key="2">
    <source>
        <dbReference type="Proteomes" id="UP000799755"/>
    </source>
</evidence>